<dbReference type="AlphaFoldDB" id="A0A0E9WPM1"/>
<sequence length="55" mass="6246">MPVDKDCLGLGTKNTRHYFLFSVFETSVMHTVVNDWVTCCACISWLVLVRDSGSY</sequence>
<reference evidence="1" key="1">
    <citation type="submission" date="2014-11" db="EMBL/GenBank/DDBJ databases">
        <authorList>
            <person name="Amaro Gonzalez C."/>
        </authorList>
    </citation>
    <scope>NUCLEOTIDE SEQUENCE</scope>
</reference>
<protein>
    <submittedName>
        <fullName evidence="1">Uncharacterized protein</fullName>
    </submittedName>
</protein>
<accession>A0A0E9WPM1</accession>
<evidence type="ECO:0000313" key="1">
    <source>
        <dbReference type="EMBL" id="JAH91418.1"/>
    </source>
</evidence>
<name>A0A0E9WPM1_ANGAN</name>
<reference evidence="1" key="2">
    <citation type="journal article" date="2015" name="Fish Shellfish Immunol.">
        <title>Early steps in the European eel (Anguilla anguilla)-Vibrio vulnificus interaction in the gills: Role of the RtxA13 toxin.</title>
        <authorList>
            <person name="Callol A."/>
            <person name="Pajuelo D."/>
            <person name="Ebbesson L."/>
            <person name="Teles M."/>
            <person name="MacKenzie S."/>
            <person name="Amaro C."/>
        </authorList>
    </citation>
    <scope>NUCLEOTIDE SEQUENCE</scope>
</reference>
<organism evidence="1">
    <name type="scientific">Anguilla anguilla</name>
    <name type="common">European freshwater eel</name>
    <name type="synonym">Muraena anguilla</name>
    <dbReference type="NCBI Taxonomy" id="7936"/>
    <lineage>
        <taxon>Eukaryota</taxon>
        <taxon>Metazoa</taxon>
        <taxon>Chordata</taxon>
        <taxon>Craniata</taxon>
        <taxon>Vertebrata</taxon>
        <taxon>Euteleostomi</taxon>
        <taxon>Actinopterygii</taxon>
        <taxon>Neopterygii</taxon>
        <taxon>Teleostei</taxon>
        <taxon>Anguilliformes</taxon>
        <taxon>Anguillidae</taxon>
        <taxon>Anguilla</taxon>
    </lineage>
</organism>
<dbReference type="EMBL" id="GBXM01017159">
    <property type="protein sequence ID" value="JAH91418.1"/>
    <property type="molecule type" value="Transcribed_RNA"/>
</dbReference>
<proteinExistence type="predicted"/>